<evidence type="ECO:0000256" key="6">
    <source>
        <dbReference type="ARBA" id="ARBA00022840"/>
    </source>
</evidence>
<dbReference type="CDD" id="cd03249">
    <property type="entry name" value="ABC_MTABC3_MDL1_MDL2"/>
    <property type="match status" value="1"/>
</dbReference>
<dbReference type="InterPro" id="IPR036640">
    <property type="entry name" value="ABC1_TM_sf"/>
</dbReference>
<evidence type="ECO:0000256" key="11">
    <source>
        <dbReference type="SAM" id="Phobius"/>
    </source>
</evidence>
<evidence type="ECO:0000256" key="4">
    <source>
        <dbReference type="ARBA" id="ARBA00022692"/>
    </source>
</evidence>
<evidence type="ECO:0000259" key="12">
    <source>
        <dbReference type="PROSITE" id="PS50893"/>
    </source>
</evidence>
<dbReference type="PROSITE" id="PS50893">
    <property type="entry name" value="ABC_TRANSPORTER_2"/>
    <property type="match status" value="1"/>
</dbReference>
<dbReference type="PANTHER" id="PTHR43394">
    <property type="entry name" value="ATP-DEPENDENT PERMEASE MDL1, MITOCHONDRIAL"/>
    <property type="match status" value="1"/>
</dbReference>
<evidence type="ECO:0000256" key="7">
    <source>
        <dbReference type="ARBA" id="ARBA00022967"/>
    </source>
</evidence>
<feature type="domain" description="ABC transmembrane type-1" evidence="13">
    <location>
        <begin position="297"/>
        <end position="593"/>
    </location>
</feature>
<dbReference type="InterPro" id="IPR003439">
    <property type="entry name" value="ABC_transporter-like_ATP-bd"/>
</dbReference>
<gene>
    <name evidence="14" type="ORF">PSNMU_V1.4_AUG-EV-PASAV3_0056880</name>
</gene>
<dbReference type="OrthoDB" id="6500128at2759"/>
<keyword evidence="9 11" id="KW-0472">Membrane</keyword>
<evidence type="ECO:0000256" key="5">
    <source>
        <dbReference type="ARBA" id="ARBA00022741"/>
    </source>
</evidence>
<keyword evidence="6" id="KW-0067">ATP-binding</keyword>
<feature type="transmembrane region" description="Helical" evidence="11">
    <location>
        <begin position="428"/>
        <end position="446"/>
    </location>
</feature>
<dbReference type="AlphaFoldDB" id="A0A448ZA23"/>
<dbReference type="InterPro" id="IPR027417">
    <property type="entry name" value="P-loop_NTPase"/>
</dbReference>
<feature type="transmembrane region" description="Helical" evidence="11">
    <location>
        <begin position="354"/>
        <end position="376"/>
    </location>
</feature>
<evidence type="ECO:0000256" key="1">
    <source>
        <dbReference type="ARBA" id="ARBA00004127"/>
    </source>
</evidence>
<keyword evidence="4 11" id="KW-0812">Transmembrane</keyword>
<dbReference type="Proteomes" id="UP000291116">
    <property type="component" value="Unassembled WGS sequence"/>
</dbReference>
<evidence type="ECO:0000256" key="8">
    <source>
        <dbReference type="ARBA" id="ARBA00022989"/>
    </source>
</evidence>
<keyword evidence="15" id="KW-1185">Reference proteome</keyword>
<dbReference type="PROSITE" id="PS00211">
    <property type="entry name" value="ABC_TRANSPORTER_1"/>
    <property type="match status" value="1"/>
</dbReference>
<reference evidence="14 15" key="1">
    <citation type="submission" date="2019-01" db="EMBL/GenBank/DDBJ databases">
        <authorList>
            <person name="Ferrante I. M."/>
        </authorList>
    </citation>
    <scope>NUCLEOTIDE SEQUENCE [LARGE SCALE GENOMIC DNA]</scope>
    <source>
        <strain evidence="14 15">B856</strain>
    </source>
</reference>
<dbReference type="EMBL" id="CAACVS010000191">
    <property type="protein sequence ID" value="VEU38856.1"/>
    <property type="molecule type" value="Genomic_DNA"/>
</dbReference>
<evidence type="ECO:0000256" key="9">
    <source>
        <dbReference type="ARBA" id="ARBA00023136"/>
    </source>
</evidence>
<evidence type="ECO:0000256" key="2">
    <source>
        <dbReference type="ARBA" id="ARBA00006493"/>
    </source>
</evidence>
<feature type="transmembrane region" description="Helical" evidence="11">
    <location>
        <begin position="27"/>
        <end position="51"/>
    </location>
</feature>
<evidence type="ECO:0000256" key="10">
    <source>
        <dbReference type="SAM" id="MobiDB-lite"/>
    </source>
</evidence>
<dbReference type="Pfam" id="PF00005">
    <property type="entry name" value="ABC_tran"/>
    <property type="match status" value="1"/>
</dbReference>
<dbReference type="GO" id="GO:0012505">
    <property type="term" value="C:endomembrane system"/>
    <property type="evidence" value="ECO:0007669"/>
    <property type="project" value="UniProtKB-SubCell"/>
</dbReference>
<feature type="domain" description="ABC transporter" evidence="12">
    <location>
        <begin position="648"/>
        <end position="896"/>
    </location>
</feature>
<keyword evidence="5" id="KW-0547">Nucleotide-binding</keyword>
<feature type="transmembrane region" description="Helical" evidence="11">
    <location>
        <begin position="528"/>
        <end position="555"/>
    </location>
</feature>
<dbReference type="GO" id="GO:0005524">
    <property type="term" value="F:ATP binding"/>
    <property type="evidence" value="ECO:0007669"/>
    <property type="project" value="UniProtKB-KW"/>
</dbReference>
<evidence type="ECO:0008006" key="16">
    <source>
        <dbReference type="Google" id="ProtNLM"/>
    </source>
</evidence>
<dbReference type="SUPFAM" id="SSF52540">
    <property type="entry name" value="P-loop containing nucleoside triphosphate hydrolases"/>
    <property type="match status" value="1"/>
</dbReference>
<dbReference type="SMART" id="SM00382">
    <property type="entry name" value="AAA"/>
    <property type="match status" value="1"/>
</dbReference>
<keyword evidence="8 11" id="KW-1133">Transmembrane helix</keyword>
<dbReference type="InterPro" id="IPR003593">
    <property type="entry name" value="AAA+_ATPase"/>
</dbReference>
<dbReference type="InterPro" id="IPR039421">
    <property type="entry name" value="Type_1_exporter"/>
</dbReference>
<evidence type="ECO:0000256" key="3">
    <source>
        <dbReference type="ARBA" id="ARBA00022448"/>
    </source>
</evidence>
<keyword evidence="3" id="KW-0813">Transport</keyword>
<dbReference type="SUPFAM" id="SSF90123">
    <property type="entry name" value="ABC transporter transmembrane region"/>
    <property type="match status" value="1"/>
</dbReference>
<evidence type="ECO:0000313" key="15">
    <source>
        <dbReference type="Proteomes" id="UP000291116"/>
    </source>
</evidence>
<comment type="subcellular location">
    <subcellularLocation>
        <location evidence="1">Endomembrane system</location>
        <topology evidence="1">Multi-pass membrane protein</topology>
    </subcellularLocation>
</comment>
<dbReference type="Gene3D" id="3.40.50.300">
    <property type="entry name" value="P-loop containing nucleotide triphosphate hydrolases"/>
    <property type="match status" value="1"/>
</dbReference>
<dbReference type="GO" id="GO:0016887">
    <property type="term" value="F:ATP hydrolysis activity"/>
    <property type="evidence" value="ECO:0007669"/>
    <property type="project" value="InterPro"/>
</dbReference>
<dbReference type="PANTHER" id="PTHR43394:SF19">
    <property type="entry name" value="ABC TRANSPORTER B FAMILY"/>
    <property type="match status" value="1"/>
</dbReference>
<comment type="similarity">
    <text evidence="2">Belongs to the ABC transporter superfamily. ABCB family. MHC peptide exporter (TC 3.A.1.209) subfamily.</text>
</comment>
<evidence type="ECO:0000259" key="13">
    <source>
        <dbReference type="PROSITE" id="PS50929"/>
    </source>
</evidence>
<organism evidence="14 15">
    <name type="scientific">Pseudo-nitzschia multistriata</name>
    <dbReference type="NCBI Taxonomy" id="183589"/>
    <lineage>
        <taxon>Eukaryota</taxon>
        <taxon>Sar</taxon>
        <taxon>Stramenopiles</taxon>
        <taxon>Ochrophyta</taxon>
        <taxon>Bacillariophyta</taxon>
        <taxon>Bacillariophyceae</taxon>
        <taxon>Bacillariophycidae</taxon>
        <taxon>Bacillariales</taxon>
        <taxon>Bacillariaceae</taxon>
        <taxon>Pseudo-nitzschia</taxon>
    </lineage>
</organism>
<feature type="transmembrane region" description="Helical" evidence="11">
    <location>
        <begin position="452"/>
        <end position="469"/>
    </location>
</feature>
<dbReference type="GO" id="GO:0016020">
    <property type="term" value="C:membrane"/>
    <property type="evidence" value="ECO:0007669"/>
    <property type="project" value="InterPro"/>
</dbReference>
<keyword evidence="7" id="KW-1278">Translocase</keyword>
<dbReference type="FunFam" id="3.40.50.300:FF:000140">
    <property type="entry name" value="Lipid A export ATP-binding/permease protein MsbA"/>
    <property type="match status" value="1"/>
</dbReference>
<evidence type="ECO:0000313" key="14">
    <source>
        <dbReference type="EMBL" id="VEU38856.1"/>
    </source>
</evidence>
<protein>
    <recommendedName>
        <fullName evidence="16">ABC transporter</fullName>
    </recommendedName>
</protein>
<feature type="region of interest" description="Disordered" evidence="10">
    <location>
        <begin position="241"/>
        <end position="267"/>
    </location>
</feature>
<feature type="transmembrane region" description="Helical" evidence="11">
    <location>
        <begin position="80"/>
        <end position="100"/>
    </location>
</feature>
<dbReference type="InterPro" id="IPR017871">
    <property type="entry name" value="ABC_transporter-like_CS"/>
</dbReference>
<dbReference type="GO" id="GO:0015421">
    <property type="term" value="F:ABC-type oligopeptide transporter activity"/>
    <property type="evidence" value="ECO:0007669"/>
    <property type="project" value="TreeGrafter"/>
</dbReference>
<dbReference type="InterPro" id="IPR011527">
    <property type="entry name" value="ABC1_TM_dom"/>
</dbReference>
<feature type="transmembrane region" description="Helical" evidence="11">
    <location>
        <begin position="292"/>
        <end position="312"/>
    </location>
</feature>
<proteinExistence type="inferred from homology"/>
<dbReference type="CDD" id="cd18572">
    <property type="entry name" value="ABC_6TM_TAP"/>
    <property type="match status" value="1"/>
</dbReference>
<dbReference type="Pfam" id="PF00664">
    <property type="entry name" value="ABC_membrane"/>
    <property type="match status" value="1"/>
</dbReference>
<name>A0A448ZA23_9STRA</name>
<dbReference type="Gene3D" id="1.20.1560.10">
    <property type="entry name" value="ABC transporter type 1, transmembrane domain"/>
    <property type="match status" value="1"/>
</dbReference>
<dbReference type="FunFam" id="1.20.1560.10:FF:000215">
    <property type="entry name" value="ABC transporter B family member 4"/>
    <property type="match status" value="1"/>
</dbReference>
<dbReference type="PROSITE" id="PS50929">
    <property type="entry name" value="ABC_TM1F"/>
    <property type="match status" value="1"/>
</dbReference>
<accession>A0A448ZA23</accession>
<sequence>MTGTPNTSTSPGTVDSESSTTERKGVWLFRCTMILLFLDVLLSVLFMSPIIPWVRYQEESGSSISPNKHSYAFSESLLDLLALSGCRAVAALSAFAVSYLRGNVREKYSFDVLHPNGKKKTRDELEEEALQQSFGSWLSCYVNRAAFPSELFCLATTLVAVGKCLVRLNIEIGVLRDAEPIHPIFWLAFLFSAAVSVTEMVYVDAVCVCLGKWGSTAEKPLLLRHISSHLSLPLLANDSLEGQEESENGRNEEDQPESAAIDENAVGDSGIGGDADYKASWSDLLKLCAPDAFLISIAFVFLLFAAMMQIYIPKYTGACLDALEQAYSSNDDGSNDDNESIKDIPGFMSNVKKLLIVSVLGGFFSGVRGSIFTMVGGRVNVRLRLRLMDALLTTEQGFFDVTKTGDITSRLSSDTTLVGDQVTLNVNVFLRSLVQVIGVLTFMFMISWQLSMLAFISVPVITILSRWYGTFVRSIAKVMQTKLADGNSVSEAALSSMPTVRAFDAGPTEYKEFTTHMDKYLEMTFKSAVAYCGYATVSTSLPQLVTALVVFYGGLLVRNGSLSSGELVSFLLYLQSLSDAFSSIGYIFSSLTQAVGAADKVFELMHRDRRVIPQTMDSNNNNGVTNQSSLVQKVRVTGVEPNECKGEVTLQDVEMHYPARPNRRVLRGMSLTVPPGSIVALVGPSGGGKSSIISLVQNLYSQSSGKVMLDNIDVHEYSPRWLSHHISIVQQEPTLFARSIRRNIMYGLEGTDREPTQEEIERVAMLSNCDDFIRKMPMQYETEVGERGVQLSGGQKQRIAIARALVRKPKILLLDEATSALDAESEHMVQSAIDHMIDTARSTDGAGMSVMIVAHRLSTIRNADIIFVVQDGQVVEQGNHTELIQREDGAYASLVRRQMNVQNKLESGGD</sequence>